<evidence type="ECO:0000313" key="2">
    <source>
        <dbReference type="EMBL" id="KYF85314.1"/>
    </source>
</evidence>
<protein>
    <submittedName>
        <fullName evidence="2">Uncharacterized protein</fullName>
    </submittedName>
</protein>
<evidence type="ECO:0000313" key="3">
    <source>
        <dbReference type="Proteomes" id="UP000075515"/>
    </source>
</evidence>
<reference evidence="2 3" key="1">
    <citation type="submission" date="2014-02" db="EMBL/GenBank/DDBJ databases">
        <title>The small core and large imbalanced accessory genome model reveals a collaborative survival strategy of Sorangium cellulosum strains in nature.</title>
        <authorList>
            <person name="Han K."/>
            <person name="Peng R."/>
            <person name="Blom J."/>
            <person name="Li Y.-Z."/>
        </authorList>
    </citation>
    <scope>NUCLEOTIDE SEQUENCE [LARGE SCALE GENOMIC DNA]</scope>
    <source>
        <strain evidence="2 3">So0149</strain>
    </source>
</reference>
<dbReference type="EMBL" id="JEMC01002758">
    <property type="protein sequence ID" value="KYF85314.1"/>
    <property type="molecule type" value="Genomic_DNA"/>
</dbReference>
<comment type="caution">
    <text evidence="2">The sequence shown here is derived from an EMBL/GenBank/DDBJ whole genome shotgun (WGS) entry which is preliminary data.</text>
</comment>
<dbReference type="Proteomes" id="UP000075515">
    <property type="component" value="Unassembled WGS sequence"/>
</dbReference>
<name>A0A150RYJ0_SORCE</name>
<dbReference type="AlphaFoldDB" id="A0A150RYJ0"/>
<proteinExistence type="predicted"/>
<feature type="region of interest" description="Disordered" evidence="1">
    <location>
        <begin position="41"/>
        <end position="82"/>
    </location>
</feature>
<sequence length="249" mass="25198">MRATDHRRIQERGGGRRGCAAEAALLLAVLSCDGPQTLGILPGPAGPGQGGAGGSASGTGAGQALDDGAGGQGGALSGPAGACTEESQFSILVHEYDPAAPGEGFGPAGCSSDPGDPVGLSIASQRLGNLLRVYVRRADGAALDPGVQLTLYVGSAVEGDSQCQADVANVPKEVQHGVLDAKTHYLDLSICPYDPCWCEGLEKIFWVAESVPGYESLRASSAIPLVRNCIPETGACPEVGTCPPEFPCP</sequence>
<accession>A0A150RYJ0</accession>
<feature type="compositionally biased region" description="Gly residues" evidence="1">
    <location>
        <begin position="46"/>
        <end position="61"/>
    </location>
</feature>
<evidence type="ECO:0000256" key="1">
    <source>
        <dbReference type="SAM" id="MobiDB-lite"/>
    </source>
</evidence>
<organism evidence="2 3">
    <name type="scientific">Sorangium cellulosum</name>
    <name type="common">Polyangium cellulosum</name>
    <dbReference type="NCBI Taxonomy" id="56"/>
    <lineage>
        <taxon>Bacteria</taxon>
        <taxon>Pseudomonadati</taxon>
        <taxon>Myxococcota</taxon>
        <taxon>Polyangia</taxon>
        <taxon>Polyangiales</taxon>
        <taxon>Polyangiaceae</taxon>
        <taxon>Sorangium</taxon>
    </lineage>
</organism>
<gene>
    <name evidence="2" type="ORF">BE18_45180</name>
</gene>